<dbReference type="PROSITE" id="PS51318">
    <property type="entry name" value="TAT"/>
    <property type="match status" value="1"/>
</dbReference>
<dbReference type="Proteomes" id="UP001254257">
    <property type="component" value="Unassembled WGS sequence"/>
</dbReference>
<protein>
    <submittedName>
        <fullName evidence="3">TRAP transporter substrate-binding protein DctP</fullName>
    </submittedName>
</protein>
<keyword evidence="4" id="KW-1185">Reference proteome</keyword>
<feature type="chain" id="PRO_5045491320" evidence="2">
    <location>
        <begin position="27"/>
        <end position="333"/>
    </location>
</feature>
<dbReference type="PANTHER" id="PTHR33376">
    <property type="match status" value="1"/>
</dbReference>
<evidence type="ECO:0000256" key="1">
    <source>
        <dbReference type="ARBA" id="ARBA00022729"/>
    </source>
</evidence>
<dbReference type="PIRSF" id="PIRSF006470">
    <property type="entry name" value="DctB"/>
    <property type="match status" value="1"/>
</dbReference>
<dbReference type="PANTHER" id="PTHR33376:SF15">
    <property type="entry name" value="BLL6794 PROTEIN"/>
    <property type="match status" value="1"/>
</dbReference>
<evidence type="ECO:0000256" key="2">
    <source>
        <dbReference type="SAM" id="SignalP"/>
    </source>
</evidence>
<evidence type="ECO:0000313" key="4">
    <source>
        <dbReference type="Proteomes" id="UP001254257"/>
    </source>
</evidence>
<gene>
    <name evidence="3" type="primary">dctP</name>
    <name evidence="3" type="ORF">RKE40_25185</name>
</gene>
<proteinExistence type="predicted"/>
<sequence length="333" mass="36379">MSITRRHAVAAIASTLALGAVGGAQAQEKSITIRFPFEYADDVAPGLANQAFKKLVEERSNGRIKVQLYPNGSLLKGLDLLQGVVRGDAEMTTLVSAYWVGVSPKMSVFDLPYAFPTHEAFYKAMDDKAFQKEAFAELESKGVRVLGMLPYDYVVPGSRKGPIIKPEDFKGLKLRAVGKTNAAALSAIGATAVAINITEVSTSIQQGVIDGLNTPLDAFQSYRFYESIKNITYAKYFFAFYPWTVNGKFWDSLSEADRKLIGDAATETMVGHKPRARQAADSAKADLAQKGVKFHEQTADEAKAWAKAMSPVWEAAEKQFGKPLIEKMRTFGG</sequence>
<evidence type="ECO:0000313" key="3">
    <source>
        <dbReference type="EMBL" id="MDU0343202.1"/>
    </source>
</evidence>
<dbReference type="Gene3D" id="3.40.190.170">
    <property type="entry name" value="Bacterial extracellular solute-binding protein, family 7"/>
    <property type="match status" value="1"/>
</dbReference>
<comment type="caution">
    <text evidence="3">The sequence shown here is derived from an EMBL/GenBank/DDBJ whole genome shotgun (WGS) entry which is preliminary data.</text>
</comment>
<dbReference type="NCBIfam" id="NF037995">
    <property type="entry name" value="TRAP_S1"/>
    <property type="match status" value="1"/>
</dbReference>
<dbReference type="RefSeq" id="WP_316020941.1">
    <property type="nucleotide sequence ID" value="NZ_JAWDID010000061.1"/>
</dbReference>
<dbReference type="InterPro" id="IPR038404">
    <property type="entry name" value="TRAP_DctP_sf"/>
</dbReference>
<organism evidence="3 4">
    <name type="scientific">Bosea rubneri</name>
    <dbReference type="NCBI Taxonomy" id="3075434"/>
    <lineage>
        <taxon>Bacteria</taxon>
        <taxon>Pseudomonadati</taxon>
        <taxon>Pseudomonadota</taxon>
        <taxon>Alphaproteobacteria</taxon>
        <taxon>Hyphomicrobiales</taxon>
        <taxon>Boseaceae</taxon>
        <taxon>Bosea</taxon>
    </lineage>
</organism>
<reference evidence="3 4" key="1">
    <citation type="submission" date="2023-09" db="EMBL/GenBank/DDBJ databases">
        <title>Whole genome shotgun sequencing (WGS) of Bosea sp. ZW T0_25, isolated from stored onions (Allium cepa).</title>
        <authorList>
            <person name="Stoll D.A."/>
            <person name="Huch M."/>
        </authorList>
    </citation>
    <scope>NUCLEOTIDE SEQUENCE [LARGE SCALE GENOMIC DNA]</scope>
    <source>
        <strain evidence="3 4">ZW T0_25</strain>
    </source>
</reference>
<accession>A0ABU3SEK9</accession>
<keyword evidence="1 2" id="KW-0732">Signal</keyword>
<feature type="signal peptide" evidence="2">
    <location>
        <begin position="1"/>
        <end position="26"/>
    </location>
</feature>
<name>A0ABU3SEK9_9HYPH</name>
<dbReference type="InterPro" id="IPR018389">
    <property type="entry name" value="DctP_fam"/>
</dbReference>
<dbReference type="InterPro" id="IPR004682">
    <property type="entry name" value="TRAP_DctP"/>
</dbReference>
<dbReference type="EMBL" id="JAWDID010000061">
    <property type="protein sequence ID" value="MDU0343202.1"/>
    <property type="molecule type" value="Genomic_DNA"/>
</dbReference>
<dbReference type="InterPro" id="IPR006311">
    <property type="entry name" value="TAT_signal"/>
</dbReference>
<dbReference type="Pfam" id="PF03480">
    <property type="entry name" value="DctP"/>
    <property type="match status" value="1"/>
</dbReference>